<accession>W1TXP1</accession>
<reference evidence="1 2" key="1">
    <citation type="submission" date="2013-12" db="EMBL/GenBank/DDBJ databases">
        <title>A Varibaculum cambriense genome reconstructed from a premature infant gut community with otherwise low bacterial novelty that shifts toward anaerobic metabolism during the third week of life.</title>
        <authorList>
            <person name="Brown C.T."/>
            <person name="Sharon I."/>
            <person name="Thomas B.C."/>
            <person name="Castelle C.J."/>
            <person name="Morowitz M.J."/>
            <person name="Banfield J.F."/>
        </authorList>
    </citation>
    <scope>NUCLEOTIDE SEQUENCE [LARGE SCALE GENOMIC DNA]</scope>
    <source>
        <strain evidence="2">DORA_7</strain>
    </source>
</reference>
<organism evidence="1 2">
    <name type="scientific">Streptococcus anginosus DORA_7</name>
    <dbReference type="NCBI Taxonomy" id="1403946"/>
    <lineage>
        <taxon>Bacteria</taxon>
        <taxon>Bacillati</taxon>
        <taxon>Bacillota</taxon>
        <taxon>Bacilli</taxon>
        <taxon>Lactobacillales</taxon>
        <taxon>Streptococcaceae</taxon>
        <taxon>Streptococcus</taxon>
        <taxon>Streptococcus anginosus group</taxon>
    </lineage>
</organism>
<evidence type="ECO:0000313" key="1">
    <source>
        <dbReference type="EMBL" id="ETI86206.1"/>
    </source>
</evidence>
<name>W1TXP1_STRAP</name>
<dbReference type="Proteomes" id="UP000018846">
    <property type="component" value="Unassembled WGS sequence"/>
</dbReference>
<feature type="non-terminal residue" evidence="1">
    <location>
        <position position="1"/>
    </location>
</feature>
<sequence length="43" mass="5320">ILTERYINNLKWADIADKLFYPRQTLLRHHNKALEQLTRHNQF</sequence>
<protein>
    <submittedName>
        <fullName evidence="1">Uncharacterized protein</fullName>
    </submittedName>
</protein>
<dbReference type="AlphaFoldDB" id="W1TXP1"/>
<dbReference type="EMBL" id="AZMF01000096">
    <property type="protein sequence ID" value="ETI86206.1"/>
    <property type="molecule type" value="Genomic_DNA"/>
</dbReference>
<comment type="caution">
    <text evidence="1">The sequence shown here is derived from an EMBL/GenBank/DDBJ whole genome shotgun (WGS) entry which is preliminary data.</text>
</comment>
<evidence type="ECO:0000313" key="2">
    <source>
        <dbReference type="Proteomes" id="UP000018846"/>
    </source>
</evidence>
<dbReference type="InterPro" id="IPR013324">
    <property type="entry name" value="RNA_pol_sigma_r3/r4-like"/>
</dbReference>
<gene>
    <name evidence="1" type="ORF">Q615_SPAC00096G0001</name>
</gene>
<dbReference type="SUPFAM" id="SSF88659">
    <property type="entry name" value="Sigma3 and sigma4 domains of RNA polymerase sigma factors"/>
    <property type="match status" value="1"/>
</dbReference>
<proteinExistence type="predicted"/>